<accession>A0A8D8AZ75</accession>
<evidence type="ECO:0000256" key="1">
    <source>
        <dbReference type="SAM" id="Phobius"/>
    </source>
</evidence>
<name>A0A8D8AZ75_CULPI</name>
<keyword evidence="1" id="KW-0472">Membrane</keyword>
<feature type="transmembrane region" description="Helical" evidence="1">
    <location>
        <begin position="23"/>
        <end position="52"/>
    </location>
</feature>
<dbReference type="EMBL" id="HBUE01055834">
    <property type="protein sequence ID" value="CAG6466389.1"/>
    <property type="molecule type" value="Transcribed_RNA"/>
</dbReference>
<keyword evidence="1" id="KW-0812">Transmembrane</keyword>
<evidence type="ECO:0000313" key="2">
    <source>
        <dbReference type="EMBL" id="CAG6466389.1"/>
    </source>
</evidence>
<protein>
    <submittedName>
        <fullName evidence="2">(northern house mosquito) hypothetical protein</fullName>
    </submittedName>
</protein>
<reference evidence="2" key="1">
    <citation type="submission" date="2021-05" db="EMBL/GenBank/DDBJ databases">
        <authorList>
            <person name="Alioto T."/>
            <person name="Alioto T."/>
            <person name="Gomez Garrido J."/>
        </authorList>
    </citation>
    <scope>NUCLEOTIDE SEQUENCE</scope>
</reference>
<proteinExistence type="predicted"/>
<sequence>MTTVILEPSQHSSNCFGCSGACWSWLCCGIFAALSLVLYVCIYGLVTINILLDEWDRTATRESQLLTFGTASAATATASALRDQDLVQLLAQPSDFERWSKFSIVVAISPKLTEIFSVHHTIKPFHRNDALSSIFGGTHSPATLRLQQTQPSTNHLVACCTLPQKWFT</sequence>
<keyword evidence="1" id="KW-1133">Transmembrane helix</keyword>
<dbReference type="AlphaFoldDB" id="A0A8D8AZ75"/>
<organism evidence="2">
    <name type="scientific">Culex pipiens</name>
    <name type="common">House mosquito</name>
    <dbReference type="NCBI Taxonomy" id="7175"/>
    <lineage>
        <taxon>Eukaryota</taxon>
        <taxon>Metazoa</taxon>
        <taxon>Ecdysozoa</taxon>
        <taxon>Arthropoda</taxon>
        <taxon>Hexapoda</taxon>
        <taxon>Insecta</taxon>
        <taxon>Pterygota</taxon>
        <taxon>Neoptera</taxon>
        <taxon>Endopterygota</taxon>
        <taxon>Diptera</taxon>
        <taxon>Nematocera</taxon>
        <taxon>Culicoidea</taxon>
        <taxon>Culicidae</taxon>
        <taxon>Culicinae</taxon>
        <taxon>Culicini</taxon>
        <taxon>Culex</taxon>
        <taxon>Culex</taxon>
    </lineage>
</organism>